<dbReference type="InterPro" id="IPR016177">
    <property type="entry name" value="DNA-bd_dom_sf"/>
</dbReference>
<evidence type="ECO:0000313" key="8">
    <source>
        <dbReference type="EMBL" id="QDZ25494.1"/>
    </source>
</evidence>
<dbReference type="GO" id="GO:0003700">
    <property type="term" value="F:DNA-binding transcription factor activity"/>
    <property type="evidence" value="ECO:0007669"/>
    <property type="project" value="InterPro"/>
</dbReference>
<keyword evidence="2" id="KW-0805">Transcription regulation</keyword>
<sequence length="327" mass="36686">MDGIGLDWILLDPPYPVAFYPIEPSVMEVPSDPVGVPRGGTNAGTIATEPEGPLQRLNRLKKSTNSPEKVEEDARADHGARRPLQGQRRGRGARNEGTRRSTRRRKIAKSSDRGGQANEKGGTTRELRGISAHRNTGKWESHLWNPKVKRKGGRRKTGVQVYFSTREEAARTYDRAKLSQFRNEVNALIQQAAEVNSSAQLDEWFSENMNYSYETYKDEFHNDILTWEHDVYIARLKHVMGNGKGFKGVKEVVVEGETKFAASITYHKWDAGTLKKNKMTKELGVFPTDVEAAKAYDNAVLEFKNGKGVRNFEKYTYESACGDSGGS</sequence>
<dbReference type="STRING" id="1764295.A0A5B8N181"/>
<dbReference type="Proteomes" id="UP000316726">
    <property type="component" value="Chromosome 17"/>
</dbReference>
<dbReference type="PROSITE" id="PS51032">
    <property type="entry name" value="AP2_ERF"/>
    <property type="match status" value="2"/>
</dbReference>
<evidence type="ECO:0000256" key="4">
    <source>
        <dbReference type="ARBA" id="ARBA00023163"/>
    </source>
</evidence>
<evidence type="ECO:0000313" key="9">
    <source>
        <dbReference type="Proteomes" id="UP000316726"/>
    </source>
</evidence>
<dbReference type="SUPFAM" id="SSF54171">
    <property type="entry name" value="DNA-binding domain"/>
    <property type="match status" value="2"/>
</dbReference>
<keyword evidence="4" id="KW-0804">Transcription</keyword>
<dbReference type="SMART" id="SM00380">
    <property type="entry name" value="AP2"/>
    <property type="match status" value="2"/>
</dbReference>
<reference evidence="8 9" key="1">
    <citation type="submission" date="2018-07" db="EMBL/GenBank/DDBJ databases">
        <title>The complete nuclear genome of the prasinophyte Chloropicon primus (CCMP1205).</title>
        <authorList>
            <person name="Pombert J.-F."/>
            <person name="Otis C."/>
            <person name="Turmel M."/>
            <person name="Lemieux C."/>
        </authorList>
    </citation>
    <scope>NUCLEOTIDE SEQUENCE [LARGE SCALE GENOMIC DNA]</scope>
    <source>
        <strain evidence="8 9">CCMP1205</strain>
    </source>
</reference>
<dbReference type="Gene3D" id="3.30.730.10">
    <property type="entry name" value="AP2/ERF domain"/>
    <property type="match status" value="2"/>
</dbReference>
<evidence type="ECO:0000259" key="7">
    <source>
        <dbReference type="PROSITE" id="PS51032"/>
    </source>
</evidence>
<feature type="region of interest" description="Disordered" evidence="6">
    <location>
        <begin position="30"/>
        <end position="151"/>
    </location>
</feature>
<dbReference type="PANTHER" id="PTHR32467:SF90">
    <property type="entry name" value="AP2-LIKE ETHYLENE-RESPONSIVE TRANSCRIPTION FACTOR AIL1"/>
    <property type="match status" value="1"/>
</dbReference>
<organism evidence="8 9">
    <name type="scientific">Chloropicon primus</name>
    <dbReference type="NCBI Taxonomy" id="1764295"/>
    <lineage>
        <taxon>Eukaryota</taxon>
        <taxon>Viridiplantae</taxon>
        <taxon>Chlorophyta</taxon>
        <taxon>Chloropicophyceae</taxon>
        <taxon>Chloropicales</taxon>
        <taxon>Chloropicaceae</taxon>
        <taxon>Chloropicon</taxon>
    </lineage>
</organism>
<dbReference type="EMBL" id="CP031050">
    <property type="protein sequence ID" value="QDZ25494.1"/>
    <property type="molecule type" value="Genomic_DNA"/>
</dbReference>
<evidence type="ECO:0000256" key="3">
    <source>
        <dbReference type="ARBA" id="ARBA00023125"/>
    </source>
</evidence>
<name>A0A5B8N181_9CHLO</name>
<gene>
    <name evidence="8" type="ORF">A3770_17p80120</name>
</gene>
<dbReference type="AlphaFoldDB" id="A0A5B8N181"/>
<dbReference type="PANTHER" id="PTHR32467">
    <property type="entry name" value="AP2-LIKE ETHYLENE-RESPONSIVE TRANSCRIPTION FACTOR"/>
    <property type="match status" value="1"/>
</dbReference>
<dbReference type="InterPro" id="IPR001471">
    <property type="entry name" value="AP2/ERF_dom"/>
</dbReference>
<keyword evidence="3" id="KW-0238">DNA-binding</keyword>
<dbReference type="InterPro" id="IPR036955">
    <property type="entry name" value="AP2/ERF_dom_sf"/>
</dbReference>
<accession>A0A5B8N181</accession>
<feature type="domain" description="AP2/ERF" evidence="7">
    <location>
        <begin position="126"/>
        <end position="198"/>
    </location>
</feature>
<feature type="compositionally biased region" description="Basic and acidic residues" evidence="6">
    <location>
        <begin position="68"/>
        <end position="80"/>
    </location>
</feature>
<dbReference type="GO" id="GO:0005634">
    <property type="term" value="C:nucleus"/>
    <property type="evidence" value="ECO:0007669"/>
    <property type="project" value="UniProtKB-SubCell"/>
</dbReference>
<protein>
    <submittedName>
        <fullName evidence="8">AP2-like ethylene-responsive transcription factor</fullName>
    </submittedName>
</protein>
<proteinExistence type="predicted"/>
<evidence type="ECO:0000256" key="5">
    <source>
        <dbReference type="ARBA" id="ARBA00023242"/>
    </source>
</evidence>
<keyword evidence="9" id="KW-1185">Reference proteome</keyword>
<evidence type="ECO:0000256" key="1">
    <source>
        <dbReference type="ARBA" id="ARBA00004123"/>
    </source>
</evidence>
<evidence type="ECO:0000256" key="6">
    <source>
        <dbReference type="SAM" id="MobiDB-lite"/>
    </source>
</evidence>
<dbReference type="GO" id="GO:0003677">
    <property type="term" value="F:DNA binding"/>
    <property type="evidence" value="ECO:0007669"/>
    <property type="project" value="UniProtKB-KW"/>
</dbReference>
<feature type="domain" description="AP2/ERF" evidence="7">
    <location>
        <begin position="245"/>
        <end position="313"/>
    </location>
</feature>
<keyword evidence="5" id="KW-0539">Nucleus</keyword>
<comment type="subcellular location">
    <subcellularLocation>
        <location evidence="1">Nucleus</location>
    </subcellularLocation>
</comment>
<evidence type="ECO:0000256" key="2">
    <source>
        <dbReference type="ARBA" id="ARBA00023015"/>
    </source>
</evidence>